<feature type="domain" description="Core-binding (CB)" evidence="8">
    <location>
        <begin position="66"/>
        <end position="149"/>
    </location>
</feature>
<dbReference type="InterPro" id="IPR010998">
    <property type="entry name" value="Integrase_recombinase_N"/>
</dbReference>
<comment type="function">
    <text evidence="1">Site-specific tyrosine recombinase, which acts by catalyzing the cutting and rejoining of the recombining DNA molecules.</text>
</comment>
<evidence type="ECO:0000259" key="8">
    <source>
        <dbReference type="PROSITE" id="PS51900"/>
    </source>
</evidence>
<dbReference type="GO" id="GO:0006310">
    <property type="term" value="P:DNA recombination"/>
    <property type="evidence" value="ECO:0007669"/>
    <property type="project" value="UniProtKB-KW"/>
</dbReference>
<dbReference type="GO" id="GO:0015074">
    <property type="term" value="P:DNA integration"/>
    <property type="evidence" value="ECO:0007669"/>
    <property type="project" value="UniProtKB-KW"/>
</dbReference>
<comment type="similarity">
    <text evidence="2">Belongs to the 'phage' integrase family.</text>
</comment>
<dbReference type="PANTHER" id="PTHR30349">
    <property type="entry name" value="PHAGE INTEGRASE-RELATED"/>
    <property type="match status" value="1"/>
</dbReference>
<keyword evidence="10" id="KW-1185">Reference proteome</keyword>
<keyword evidence="5" id="KW-0233">DNA recombination</keyword>
<evidence type="ECO:0000313" key="9">
    <source>
        <dbReference type="EMBL" id="BCK81616.1"/>
    </source>
</evidence>
<dbReference type="InterPro" id="IPR044068">
    <property type="entry name" value="CB"/>
</dbReference>
<name>A0A810Q7I3_9FIRM</name>
<keyword evidence="4 6" id="KW-0238">DNA-binding</keyword>
<dbReference type="GO" id="GO:0003677">
    <property type="term" value="F:DNA binding"/>
    <property type="evidence" value="ECO:0007669"/>
    <property type="project" value="UniProtKB-UniRule"/>
</dbReference>
<evidence type="ECO:0000259" key="7">
    <source>
        <dbReference type="PROSITE" id="PS51898"/>
    </source>
</evidence>
<evidence type="ECO:0000256" key="2">
    <source>
        <dbReference type="ARBA" id="ARBA00008857"/>
    </source>
</evidence>
<dbReference type="InterPro" id="IPR004107">
    <property type="entry name" value="Integrase_SAM-like_N"/>
</dbReference>
<gene>
    <name evidence="9" type="ORF">MM50RIKEN_13790</name>
</gene>
<evidence type="ECO:0000313" key="10">
    <source>
        <dbReference type="Proteomes" id="UP000681035"/>
    </source>
</evidence>
<dbReference type="Pfam" id="PF00589">
    <property type="entry name" value="Phage_integrase"/>
    <property type="match status" value="1"/>
</dbReference>
<organism evidence="9 10">
    <name type="scientific">Vescimonas coprocola</name>
    <dbReference type="NCBI Taxonomy" id="2714355"/>
    <lineage>
        <taxon>Bacteria</taxon>
        <taxon>Bacillati</taxon>
        <taxon>Bacillota</taxon>
        <taxon>Clostridia</taxon>
        <taxon>Eubacteriales</taxon>
        <taxon>Oscillospiraceae</taxon>
        <taxon>Vescimonas</taxon>
    </lineage>
</organism>
<reference evidence="9" key="1">
    <citation type="submission" date="2020-09" db="EMBL/GenBank/DDBJ databases">
        <title>New species isolated from human feces.</title>
        <authorList>
            <person name="Kitahara M."/>
            <person name="Shigeno Y."/>
            <person name="Shime M."/>
            <person name="Matsumoto Y."/>
            <person name="Nakamura S."/>
            <person name="Motooka D."/>
            <person name="Fukuoka S."/>
            <person name="Nishikawa H."/>
            <person name="Benno Y."/>
        </authorList>
    </citation>
    <scope>NUCLEOTIDE SEQUENCE</scope>
    <source>
        <strain evidence="9">MM50</strain>
    </source>
</reference>
<dbReference type="Gene3D" id="1.10.150.130">
    <property type="match status" value="1"/>
</dbReference>
<dbReference type="InterPro" id="IPR002104">
    <property type="entry name" value="Integrase_catalytic"/>
</dbReference>
<dbReference type="AlphaFoldDB" id="A0A810Q7I3"/>
<dbReference type="InterPro" id="IPR013762">
    <property type="entry name" value="Integrase-like_cat_sf"/>
</dbReference>
<protein>
    <submittedName>
        <fullName evidence="9">Site-specific integrase</fullName>
    </submittedName>
</protein>
<dbReference type="CDD" id="cd01189">
    <property type="entry name" value="INT_ICEBs1_C_like"/>
    <property type="match status" value="1"/>
</dbReference>
<dbReference type="KEGG" id="vcop:MM50RIKEN_13790"/>
<proteinExistence type="inferred from homology"/>
<sequence length="370" mass="42217">MAKGENIFRRKDGRWEARYIKGRELDGKIKYGFCYGKSYREAKEKVTQCKADVLAGKTASQSALHHRLAFYCDEWLRKKKKKVRESTYIKYTTNLEKHIKPRLGNCYPQGFTSDNADDFTDALLFEDELAAKTVHDILVVLHGVLRYTATQLPGYSAININYPQEIYTEMRVLSCDEQEQLMKYLLTDTDPCKFGLLFMLITGVRIGELCALKWSNIDLKANTVHIAATLQRLHNTTADGGSQTHIVIGAPKSKKSIRTIPLNDYDAALCRRFAGRDDTYLLTGTENYMEPRMLEYRFQKYTQECGLEGVHPHTLRHTFATRAVEAGFDIKSLSEILGHSSTAITLERYVHSSLALKRTNMEKLDKVAGF</sequence>
<dbReference type="InterPro" id="IPR011010">
    <property type="entry name" value="DNA_brk_join_enz"/>
</dbReference>
<evidence type="ECO:0000256" key="4">
    <source>
        <dbReference type="ARBA" id="ARBA00023125"/>
    </source>
</evidence>
<evidence type="ECO:0000256" key="1">
    <source>
        <dbReference type="ARBA" id="ARBA00003283"/>
    </source>
</evidence>
<dbReference type="PANTHER" id="PTHR30349:SF64">
    <property type="entry name" value="PROPHAGE INTEGRASE INTD-RELATED"/>
    <property type="match status" value="1"/>
</dbReference>
<evidence type="ECO:0000256" key="3">
    <source>
        <dbReference type="ARBA" id="ARBA00022908"/>
    </source>
</evidence>
<dbReference type="Gene3D" id="1.10.443.10">
    <property type="entry name" value="Intergrase catalytic core"/>
    <property type="match status" value="1"/>
</dbReference>
<dbReference type="SUPFAM" id="SSF56349">
    <property type="entry name" value="DNA breaking-rejoining enzymes"/>
    <property type="match status" value="1"/>
</dbReference>
<accession>A0A810Q7I3</accession>
<dbReference type="InterPro" id="IPR050090">
    <property type="entry name" value="Tyrosine_recombinase_XerCD"/>
</dbReference>
<keyword evidence="3" id="KW-0229">DNA integration</keyword>
<evidence type="ECO:0000256" key="6">
    <source>
        <dbReference type="PROSITE-ProRule" id="PRU01248"/>
    </source>
</evidence>
<evidence type="ECO:0000256" key="5">
    <source>
        <dbReference type="ARBA" id="ARBA00023172"/>
    </source>
</evidence>
<dbReference type="EMBL" id="AP023418">
    <property type="protein sequence ID" value="BCK81616.1"/>
    <property type="molecule type" value="Genomic_DNA"/>
</dbReference>
<dbReference type="Pfam" id="PF14659">
    <property type="entry name" value="Phage_int_SAM_3"/>
    <property type="match status" value="1"/>
</dbReference>
<dbReference type="PROSITE" id="PS51898">
    <property type="entry name" value="TYR_RECOMBINASE"/>
    <property type="match status" value="1"/>
</dbReference>
<dbReference type="Proteomes" id="UP000681035">
    <property type="component" value="Chromosome"/>
</dbReference>
<dbReference type="RefSeq" id="WP_213540378.1">
    <property type="nucleotide sequence ID" value="NZ_AP023418.1"/>
</dbReference>
<feature type="domain" description="Tyr recombinase" evidence="7">
    <location>
        <begin position="168"/>
        <end position="362"/>
    </location>
</feature>
<dbReference type="PROSITE" id="PS51900">
    <property type="entry name" value="CB"/>
    <property type="match status" value="1"/>
</dbReference>